<dbReference type="InParanoid" id="A0A482WQJ4"/>
<feature type="compositionally biased region" description="Low complexity" evidence="1">
    <location>
        <begin position="121"/>
        <end position="172"/>
    </location>
</feature>
<dbReference type="Proteomes" id="UP000291343">
    <property type="component" value="Unassembled WGS sequence"/>
</dbReference>
<gene>
    <name evidence="2" type="ORF">LSTR_LSTR009210</name>
</gene>
<feature type="region of interest" description="Disordered" evidence="1">
    <location>
        <begin position="1"/>
        <end position="47"/>
    </location>
</feature>
<organism evidence="2 3">
    <name type="scientific">Laodelphax striatellus</name>
    <name type="common">Small brown planthopper</name>
    <name type="synonym">Delphax striatella</name>
    <dbReference type="NCBI Taxonomy" id="195883"/>
    <lineage>
        <taxon>Eukaryota</taxon>
        <taxon>Metazoa</taxon>
        <taxon>Ecdysozoa</taxon>
        <taxon>Arthropoda</taxon>
        <taxon>Hexapoda</taxon>
        <taxon>Insecta</taxon>
        <taxon>Pterygota</taxon>
        <taxon>Neoptera</taxon>
        <taxon>Paraneoptera</taxon>
        <taxon>Hemiptera</taxon>
        <taxon>Auchenorrhyncha</taxon>
        <taxon>Fulgoroidea</taxon>
        <taxon>Delphacidae</taxon>
        <taxon>Criomorphinae</taxon>
        <taxon>Laodelphax</taxon>
    </lineage>
</organism>
<feature type="compositionally biased region" description="Low complexity" evidence="1">
    <location>
        <begin position="424"/>
        <end position="455"/>
    </location>
</feature>
<dbReference type="OrthoDB" id="10526848at2759"/>
<evidence type="ECO:0000313" key="2">
    <source>
        <dbReference type="EMBL" id="RZF35794.1"/>
    </source>
</evidence>
<dbReference type="AlphaFoldDB" id="A0A482WQJ4"/>
<proteinExistence type="predicted"/>
<feature type="compositionally biased region" description="Low complexity" evidence="1">
    <location>
        <begin position="403"/>
        <end position="413"/>
    </location>
</feature>
<accession>A0A482WQJ4</accession>
<sequence>MQISEKYTSTPSKTSPPLPYPPRKERGEGGRIPNHTQGPPPPLHRRRLVLPGTRKCFFSSTLASQPNRPPQERSALKAGNTSVGYAYDKPANAWSDVSNHQLILEPVPKSQYFQDLRQQQYNQQPIQQQQQQPQPQQQQDYSFQQQLQQQQQQQQPQQQQQDYSNQQQQPQQIVNHPSQDAVYEEQPYSYLQPPQKNPLAFNDERYEWSLQPAIKYNMPHIPHPFYQRDPQQQHMSVLVPMKLFGVQNFPPVLERLIQMVQNHYSVYNNPDTLIIPPIPGSNKPYFYEKPTIPFEPAMMGGAEQGTGVPMMGGEQEMMGGEQEMMAENNQTMGETEQEAGDKTETTTTVPEEGLIDERFGNSGSSSASTEKSSESSTSMMEKTTEEMPAATTMKAEDEKMVDGEGAATTASTTEGKEKEETTVSEETSTSSSSSSETMTESEQMESTTTTETAESTTEKATLEPMN</sequence>
<protein>
    <submittedName>
        <fullName evidence="2">Uncharacterized protein</fullName>
    </submittedName>
</protein>
<feature type="compositionally biased region" description="Basic and acidic residues" evidence="1">
    <location>
        <begin position="456"/>
        <end position="466"/>
    </location>
</feature>
<feature type="region of interest" description="Disordered" evidence="1">
    <location>
        <begin position="330"/>
        <end position="466"/>
    </location>
</feature>
<keyword evidence="3" id="KW-1185">Reference proteome</keyword>
<evidence type="ECO:0000313" key="3">
    <source>
        <dbReference type="Proteomes" id="UP000291343"/>
    </source>
</evidence>
<feature type="compositionally biased region" description="Low complexity" evidence="1">
    <location>
        <begin position="1"/>
        <end position="13"/>
    </location>
</feature>
<evidence type="ECO:0000256" key="1">
    <source>
        <dbReference type="SAM" id="MobiDB-lite"/>
    </source>
</evidence>
<reference evidence="2 3" key="1">
    <citation type="journal article" date="2017" name="Gigascience">
        <title>Genome sequence of the small brown planthopper, Laodelphax striatellus.</title>
        <authorList>
            <person name="Zhu J."/>
            <person name="Jiang F."/>
            <person name="Wang X."/>
            <person name="Yang P."/>
            <person name="Bao Y."/>
            <person name="Zhao W."/>
            <person name="Wang W."/>
            <person name="Lu H."/>
            <person name="Wang Q."/>
            <person name="Cui N."/>
            <person name="Li J."/>
            <person name="Chen X."/>
            <person name="Luo L."/>
            <person name="Yu J."/>
            <person name="Kang L."/>
            <person name="Cui F."/>
        </authorList>
    </citation>
    <scope>NUCLEOTIDE SEQUENCE [LARGE SCALE GENOMIC DNA]</scope>
    <source>
        <strain evidence="2">Lst14</strain>
    </source>
</reference>
<feature type="region of interest" description="Disordered" evidence="1">
    <location>
        <begin position="59"/>
        <end position="79"/>
    </location>
</feature>
<dbReference type="EMBL" id="QKKF02027490">
    <property type="protein sequence ID" value="RZF35794.1"/>
    <property type="molecule type" value="Genomic_DNA"/>
</dbReference>
<dbReference type="STRING" id="195883.A0A482WQJ4"/>
<feature type="region of interest" description="Disordered" evidence="1">
    <location>
        <begin position="121"/>
        <end position="175"/>
    </location>
</feature>
<name>A0A482WQJ4_LAOST</name>
<feature type="compositionally biased region" description="Low complexity" evidence="1">
    <location>
        <begin position="364"/>
        <end position="381"/>
    </location>
</feature>
<comment type="caution">
    <text evidence="2">The sequence shown here is derived from an EMBL/GenBank/DDBJ whole genome shotgun (WGS) entry which is preliminary data.</text>
</comment>